<reference evidence="8" key="1">
    <citation type="submission" date="2022-11" db="UniProtKB">
        <authorList>
            <consortium name="WormBaseParasite"/>
        </authorList>
    </citation>
    <scope>IDENTIFICATION</scope>
</reference>
<dbReference type="Gene3D" id="3.30.500.40">
    <property type="match status" value="1"/>
</dbReference>
<dbReference type="InterPro" id="IPR011011">
    <property type="entry name" value="Znf_FYVE_PHD"/>
</dbReference>
<accession>A0A914W9T6</accession>
<feature type="compositionally biased region" description="Basic and acidic residues" evidence="5">
    <location>
        <begin position="342"/>
        <end position="363"/>
    </location>
</feature>
<evidence type="ECO:0000256" key="5">
    <source>
        <dbReference type="SAM" id="MobiDB-lite"/>
    </source>
</evidence>
<dbReference type="Gene3D" id="3.30.1360.220">
    <property type="entry name" value="Domain of unknown function (DUF3480), N-terminal subdomain"/>
    <property type="match status" value="1"/>
</dbReference>
<dbReference type="SMART" id="SM00064">
    <property type="entry name" value="FYVE"/>
    <property type="match status" value="1"/>
</dbReference>
<keyword evidence="2 4" id="KW-0863">Zinc-finger</keyword>
<dbReference type="InterPro" id="IPR000306">
    <property type="entry name" value="Znf_FYVE"/>
</dbReference>
<proteinExistence type="predicted"/>
<feature type="region of interest" description="Disordered" evidence="5">
    <location>
        <begin position="303"/>
        <end position="375"/>
    </location>
</feature>
<dbReference type="GO" id="GO:0016197">
    <property type="term" value="P:endosomal transport"/>
    <property type="evidence" value="ECO:0007669"/>
    <property type="project" value="TreeGrafter"/>
</dbReference>
<dbReference type="CDD" id="cd15729">
    <property type="entry name" value="FYVE_endofin"/>
    <property type="match status" value="1"/>
</dbReference>
<feature type="compositionally biased region" description="Polar residues" evidence="5">
    <location>
        <begin position="120"/>
        <end position="131"/>
    </location>
</feature>
<dbReference type="GO" id="GO:0008270">
    <property type="term" value="F:zinc ion binding"/>
    <property type="evidence" value="ECO:0007669"/>
    <property type="project" value="UniProtKB-KW"/>
</dbReference>
<dbReference type="PROSITE" id="PS50178">
    <property type="entry name" value="ZF_FYVE"/>
    <property type="match status" value="1"/>
</dbReference>
<evidence type="ECO:0000256" key="1">
    <source>
        <dbReference type="ARBA" id="ARBA00022723"/>
    </source>
</evidence>
<dbReference type="InterPro" id="IPR017455">
    <property type="entry name" value="Znf_FYVE-rel"/>
</dbReference>
<feature type="region of interest" description="Disordered" evidence="5">
    <location>
        <begin position="499"/>
        <end position="547"/>
    </location>
</feature>
<evidence type="ECO:0000256" key="2">
    <source>
        <dbReference type="ARBA" id="ARBA00022771"/>
    </source>
</evidence>
<evidence type="ECO:0000256" key="4">
    <source>
        <dbReference type="PROSITE-ProRule" id="PRU00091"/>
    </source>
</evidence>
<dbReference type="WBParaSite" id="PSAMB.scaffold3359size20547.g21156.t1">
    <property type="protein sequence ID" value="PSAMB.scaffold3359size20547.g21156.t1"/>
    <property type="gene ID" value="PSAMB.scaffold3359size20547.g21156"/>
</dbReference>
<feature type="region of interest" description="Disordered" evidence="5">
    <location>
        <begin position="637"/>
        <end position="735"/>
    </location>
</feature>
<keyword evidence="7" id="KW-1185">Reference proteome</keyword>
<keyword evidence="1" id="KW-0479">Metal-binding</keyword>
<evidence type="ECO:0000256" key="3">
    <source>
        <dbReference type="ARBA" id="ARBA00022833"/>
    </source>
</evidence>
<dbReference type="SUPFAM" id="SSF57903">
    <property type="entry name" value="FYVE/PHD zinc finger"/>
    <property type="match status" value="1"/>
</dbReference>
<feature type="region of interest" description="Disordered" evidence="5">
    <location>
        <begin position="40"/>
        <end position="70"/>
    </location>
</feature>
<protein>
    <submittedName>
        <fullName evidence="8">FYVE-type domain-containing protein</fullName>
    </submittedName>
</protein>
<dbReference type="Gene3D" id="3.30.40.10">
    <property type="entry name" value="Zinc/RING finger domain, C3HC4 (zinc finger)"/>
    <property type="match status" value="1"/>
</dbReference>
<dbReference type="InterPro" id="IPR022557">
    <property type="entry name" value="SARA-like_C"/>
</dbReference>
<dbReference type="InterPro" id="IPR013083">
    <property type="entry name" value="Znf_RING/FYVE/PHD"/>
</dbReference>
<feature type="compositionally biased region" description="Polar residues" evidence="5">
    <location>
        <begin position="516"/>
        <end position="530"/>
    </location>
</feature>
<name>A0A914W9T6_9BILA</name>
<evidence type="ECO:0000259" key="6">
    <source>
        <dbReference type="PROSITE" id="PS50178"/>
    </source>
</evidence>
<evidence type="ECO:0000313" key="7">
    <source>
        <dbReference type="Proteomes" id="UP000887566"/>
    </source>
</evidence>
<feature type="compositionally biased region" description="Polar residues" evidence="5">
    <location>
        <begin position="640"/>
        <end position="662"/>
    </location>
</feature>
<dbReference type="SMART" id="SM01421">
    <property type="entry name" value="DUF3480"/>
    <property type="match status" value="1"/>
</dbReference>
<dbReference type="Pfam" id="PF01363">
    <property type="entry name" value="FYVE"/>
    <property type="match status" value="1"/>
</dbReference>
<feature type="domain" description="FYVE-type" evidence="6">
    <location>
        <begin position="568"/>
        <end position="629"/>
    </location>
</feature>
<dbReference type="GO" id="GO:0031901">
    <property type="term" value="C:early endosome membrane"/>
    <property type="evidence" value="ECO:0007669"/>
    <property type="project" value="TreeGrafter"/>
</dbReference>
<feature type="region of interest" description="Disordered" evidence="5">
    <location>
        <begin position="262"/>
        <end position="290"/>
    </location>
</feature>
<evidence type="ECO:0000313" key="8">
    <source>
        <dbReference type="WBParaSite" id="PSAMB.scaffold3359size20547.g21156.t1"/>
    </source>
</evidence>
<keyword evidence="3" id="KW-0862">Zinc</keyword>
<dbReference type="PANTHER" id="PTHR46319:SF3">
    <property type="entry name" value="ZINC FINGER FYVE DOMAIN-CONTAINING PROTEIN"/>
    <property type="match status" value="1"/>
</dbReference>
<organism evidence="7 8">
    <name type="scientific">Plectus sambesii</name>
    <dbReference type="NCBI Taxonomy" id="2011161"/>
    <lineage>
        <taxon>Eukaryota</taxon>
        <taxon>Metazoa</taxon>
        <taxon>Ecdysozoa</taxon>
        <taxon>Nematoda</taxon>
        <taxon>Chromadorea</taxon>
        <taxon>Plectida</taxon>
        <taxon>Plectina</taxon>
        <taxon>Plectoidea</taxon>
        <taxon>Plectidae</taxon>
        <taxon>Plectus</taxon>
    </lineage>
</organism>
<dbReference type="Pfam" id="PF11979">
    <property type="entry name" value="SARA_C"/>
    <property type="match status" value="1"/>
</dbReference>
<dbReference type="PANTHER" id="PTHR46319">
    <property type="entry name" value="ZINC FINGER FYVE DOMAIN-CONTAINING PROTEIN"/>
    <property type="match status" value="1"/>
</dbReference>
<feature type="region of interest" description="Disordered" evidence="5">
    <location>
        <begin position="100"/>
        <end position="165"/>
    </location>
</feature>
<sequence length="1292" mass="141310">MDSCPDMDDLLDQLEADEDAATFAHKPLKTKSFLPRIERLSKDDAKGIDDQLETLQKDVTTKRRDEVDEAPEKTALAVESVANNMADILISAVQHFSSQANDVDDTPWEAKLPTVDGDTTAANESIGQNCSPPEEDTRTDSCDLPEADQDSVTYAEGSGTAPSDEAVVPIVVATVDQTVLLDVSETPPDDSVQSKTEQSEFEEILADCAPSIPTDDQPIPAQSIEEAKIDQQTKTLEQSLDQILEQTLDQILEQTLEQTLEQSLEQSLVLPKEEEDDDGDSVSSGEMERYLADVQLDMAMEEQLQEQVEERVPTEDEQLAAGPFIDEERLGDDDDTIAPVEASEKDGELPIRSEDITADHDDIPESTNEPAASKFFDATQLAGDLEAIMERPAMSKRGKLKAVVGSSNASEEQVVEVHSLPEIEIETEAELKLELELETSVPAERDGEEAVPQSSVAAEVDASTVENDAVDDGDYAVLVVTEEDDVPLDEEVAEVVNEATEAHEQQAEEEGDDPAQSDQQPPTLNEENSGPQPPSVVASTHDISASPVRRLTESEMMLGKVKPYWIPDPDSPACLICLNKFTVFRRRHHCRSCGRVLCATCCGKKAPLPYMGDDNKEYKVCEPCFTTLQHITEIEKESAGNRTEQQQQQHETDANATDQPHPQHTDGWASGSTGRSKPAIRHAVAPHGDGPSSSEGRRSVTFRDGVNPGSGVDAGNSSIVKPPKRPRSGRSGRGVSRRVLQLQIEEEVACLLPVDNDLLPMIVDGGHKQRAVDAEYVSRQLAAGKAVEIAIKRNLSAVVQLANLDCCGQGDVWCVSTRGLHTIGVEEIVVVYERLPGELDVHYDLLKMIDQAFDSALKSTPVRKVSDKVHCFHTFGEKKNPKYLLGGPFCSALVLFRPTVQCLSNLSLPSEPFLCGAFVHEMEMAWAIACPARLLYRLGLEYGYYPTPIVNKRSRAPVFGPVGHMSVMKVFTDFRNWSYRMSALAGSRVSLQDKRTTVYIPKSCANDMRALVESNKNMVAWAVSFNHEADGHLVCCQASKGGSYSTQVISIRGRDRKTTGATFVIFDGALKTADQTVQVNIVEDGVAIRVRPDAMQTLTERLSRAEDMSIEGGADGDTVSIVWIDRITFVPPGAVVSPVDNRSLETQYRYAVDPTRLVTATAAIPNANKWALRLAQVINVADGRLDETAENKVVALCEQIGIQLATTLAPFVGMLIARNQRSVVLRVRVGPDTAEYEAGAWMDGLEDEHCAWVAMLDDQLVATLFNISAYFGSGFHVELFFAIVETGYSVVE</sequence>
<dbReference type="Proteomes" id="UP000887566">
    <property type="component" value="Unplaced"/>
</dbReference>
<feature type="region of interest" description="Disordered" evidence="5">
    <location>
        <begin position="442"/>
        <end position="469"/>
    </location>
</feature>